<feature type="compositionally biased region" description="Low complexity" evidence="3">
    <location>
        <begin position="373"/>
        <end position="391"/>
    </location>
</feature>
<evidence type="ECO:0000313" key="6">
    <source>
        <dbReference type="EMBL" id="KXS10144.1"/>
    </source>
</evidence>
<feature type="domain" description="SH3" evidence="5">
    <location>
        <begin position="474"/>
        <end position="535"/>
    </location>
</feature>
<keyword evidence="1 2" id="KW-0728">SH3 domain</keyword>
<sequence>MARPRCDRFRAAAFFCAALALLSGGGGVRAQSSDCAFAETLFTQSNVPLPWATGQCCGWSGTGVASISCFGGKITTLWLQNMGLTGPIPAVSSLTAVFQFDLSGNKLSGTLPDFSGLTTIASLDLAGNSLTGTIPATLAGARSLSSLDLSNNLFTAIEDLSGLSQLRTIDLSGNNIATNLDGKLPKSVIICTLSRGGTTLHACTGNIPTSCNALPTTGADCGTAASATGAGSGTPAASAPSTNPAASPTTAGSPTAGTTNAGSPAAGTPNAGTPSVSSPPAAKSTGTGTGSLNGNASPPSPPSASDPGGPPIGLIVGVVVGFIVVAAAMFTALHYYYKPYRKAMLNYFNAGAANNNYQVMPPPNTAASFQSASGTTSMSRSGPGSGSSSNSHPMTYANTSNAGAGGAPVSMAPYPVHSNNVTSPPPALQSTRIVGNANPIYIPGSTGQIRQAHWFFSYLASSSGLDGAENLKYPGAEPLVTVEDFHPRSDDEIGLQVNDYVRLETLFRDGWATAENLSTGDFGLIPIDALDVPRPAVATTPSQHWMESRRFESAAPAVVSNIRSIRRMHG</sequence>
<evidence type="ECO:0000256" key="3">
    <source>
        <dbReference type="SAM" id="MobiDB-lite"/>
    </source>
</evidence>
<dbReference type="Gene3D" id="2.30.30.40">
    <property type="entry name" value="SH3 Domains"/>
    <property type="match status" value="1"/>
</dbReference>
<feature type="compositionally biased region" description="Low complexity" evidence="3">
    <location>
        <begin position="227"/>
        <end position="263"/>
    </location>
</feature>
<evidence type="ECO:0000313" key="7">
    <source>
        <dbReference type="Proteomes" id="UP000070544"/>
    </source>
</evidence>
<accession>A0A139A094</accession>
<keyword evidence="7" id="KW-1185">Reference proteome</keyword>
<proteinExistence type="predicted"/>
<dbReference type="PROSITE" id="PS50002">
    <property type="entry name" value="SH3"/>
    <property type="match status" value="1"/>
</dbReference>
<dbReference type="InterPro" id="IPR050994">
    <property type="entry name" value="At_inactive_RLKs"/>
</dbReference>
<dbReference type="InterPro" id="IPR001611">
    <property type="entry name" value="Leu-rich_rpt"/>
</dbReference>
<dbReference type="PANTHER" id="PTHR48010">
    <property type="entry name" value="OS05G0588300 PROTEIN"/>
    <property type="match status" value="1"/>
</dbReference>
<feature type="compositionally biased region" description="Polar residues" evidence="3">
    <location>
        <begin position="392"/>
        <end position="402"/>
    </location>
</feature>
<reference evidence="6 7" key="1">
    <citation type="journal article" date="2015" name="Genome Biol. Evol.">
        <title>Phylogenomic analyses indicate that early fungi evolved digesting cell walls of algal ancestors of land plants.</title>
        <authorList>
            <person name="Chang Y."/>
            <person name="Wang S."/>
            <person name="Sekimoto S."/>
            <person name="Aerts A.L."/>
            <person name="Choi C."/>
            <person name="Clum A."/>
            <person name="LaButti K.M."/>
            <person name="Lindquist E.A."/>
            <person name="Yee Ngan C."/>
            <person name="Ohm R.A."/>
            <person name="Salamov A.A."/>
            <person name="Grigoriev I.V."/>
            <person name="Spatafora J.W."/>
            <person name="Berbee M.L."/>
        </authorList>
    </citation>
    <scope>NUCLEOTIDE SEQUENCE [LARGE SCALE GENOMIC DNA]</scope>
    <source>
        <strain evidence="6 7">JEL478</strain>
    </source>
</reference>
<feature type="region of interest" description="Disordered" evidence="3">
    <location>
        <begin position="364"/>
        <end position="402"/>
    </location>
</feature>
<evidence type="ECO:0000256" key="1">
    <source>
        <dbReference type="ARBA" id="ARBA00022443"/>
    </source>
</evidence>
<dbReference type="PROSITE" id="PS51450">
    <property type="entry name" value="LRR"/>
    <property type="match status" value="1"/>
</dbReference>
<dbReference type="AlphaFoldDB" id="A0A139A094"/>
<evidence type="ECO:0000259" key="5">
    <source>
        <dbReference type="PROSITE" id="PS50002"/>
    </source>
</evidence>
<evidence type="ECO:0000256" key="2">
    <source>
        <dbReference type="PROSITE-ProRule" id="PRU00192"/>
    </source>
</evidence>
<dbReference type="Pfam" id="PF13855">
    <property type="entry name" value="LRR_8"/>
    <property type="match status" value="1"/>
</dbReference>
<dbReference type="EMBL" id="KQ965836">
    <property type="protein sequence ID" value="KXS10144.1"/>
    <property type="molecule type" value="Genomic_DNA"/>
</dbReference>
<organism evidence="6 7">
    <name type="scientific">Gonapodya prolifera (strain JEL478)</name>
    <name type="common">Monoblepharis prolifera</name>
    <dbReference type="NCBI Taxonomy" id="1344416"/>
    <lineage>
        <taxon>Eukaryota</taxon>
        <taxon>Fungi</taxon>
        <taxon>Fungi incertae sedis</taxon>
        <taxon>Chytridiomycota</taxon>
        <taxon>Chytridiomycota incertae sedis</taxon>
        <taxon>Monoblepharidomycetes</taxon>
        <taxon>Monoblepharidales</taxon>
        <taxon>Gonapodyaceae</taxon>
        <taxon>Gonapodya</taxon>
    </lineage>
</organism>
<feature type="chain" id="PRO_5007295868" description="SH3 domain-containing protein" evidence="4">
    <location>
        <begin position="31"/>
        <end position="570"/>
    </location>
</feature>
<evidence type="ECO:0000256" key="4">
    <source>
        <dbReference type="SAM" id="SignalP"/>
    </source>
</evidence>
<gene>
    <name evidence="6" type="ORF">M427DRAFT_62880</name>
</gene>
<dbReference type="InterPro" id="IPR036028">
    <property type="entry name" value="SH3-like_dom_sf"/>
</dbReference>
<dbReference type="Proteomes" id="UP000070544">
    <property type="component" value="Unassembled WGS sequence"/>
</dbReference>
<dbReference type="SUPFAM" id="SSF50044">
    <property type="entry name" value="SH3-domain"/>
    <property type="match status" value="1"/>
</dbReference>
<keyword evidence="4" id="KW-0732">Signal</keyword>
<feature type="region of interest" description="Disordered" evidence="3">
    <location>
        <begin position="227"/>
        <end position="306"/>
    </location>
</feature>
<dbReference type="SMART" id="SM00326">
    <property type="entry name" value="SH3"/>
    <property type="match status" value="1"/>
</dbReference>
<protein>
    <recommendedName>
        <fullName evidence="5">SH3 domain-containing protein</fullName>
    </recommendedName>
</protein>
<feature type="signal peptide" evidence="4">
    <location>
        <begin position="1"/>
        <end position="30"/>
    </location>
</feature>
<name>A0A139A094_GONPJ</name>
<dbReference type="SUPFAM" id="SSF52058">
    <property type="entry name" value="L domain-like"/>
    <property type="match status" value="1"/>
</dbReference>
<dbReference type="InterPro" id="IPR032675">
    <property type="entry name" value="LRR_dom_sf"/>
</dbReference>
<dbReference type="OrthoDB" id="676979at2759"/>
<dbReference type="InterPro" id="IPR001452">
    <property type="entry name" value="SH3_domain"/>
</dbReference>
<dbReference type="PANTHER" id="PTHR48010:SF55">
    <property type="entry name" value="OS01G0607900 PROTEIN"/>
    <property type="match status" value="1"/>
</dbReference>
<dbReference type="Gene3D" id="3.80.10.10">
    <property type="entry name" value="Ribonuclease Inhibitor"/>
    <property type="match status" value="1"/>
</dbReference>